<evidence type="ECO:0000259" key="3">
    <source>
        <dbReference type="Pfam" id="PF09990"/>
    </source>
</evidence>
<dbReference type="Gene3D" id="3.40.50.720">
    <property type="entry name" value="NAD(P)-binding Rossmann-like Domain"/>
    <property type="match status" value="1"/>
</dbReference>
<gene>
    <name evidence="4" type="ORF">HNR25_004499</name>
</gene>
<dbReference type="Proteomes" id="UP000578077">
    <property type="component" value="Unassembled WGS sequence"/>
</dbReference>
<dbReference type="InterPro" id="IPR019251">
    <property type="entry name" value="DUF2231_TM"/>
</dbReference>
<evidence type="ECO:0000256" key="1">
    <source>
        <dbReference type="SAM" id="MobiDB-lite"/>
    </source>
</evidence>
<dbReference type="SUPFAM" id="SSF51735">
    <property type="entry name" value="NAD(P)-binding Rossmann-fold domains"/>
    <property type="match status" value="1"/>
</dbReference>
<dbReference type="EMBL" id="JACHLY010000001">
    <property type="protein sequence ID" value="MBB6000748.1"/>
    <property type="molecule type" value="Genomic_DNA"/>
</dbReference>
<keyword evidence="2" id="KW-0812">Transmembrane</keyword>
<organism evidence="4 5">
    <name type="scientific">Streptomonospora salina</name>
    <dbReference type="NCBI Taxonomy" id="104205"/>
    <lineage>
        <taxon>Bacteria</taxon>
        <taxon>Bacillati</taxon>
        <taxon>Actinomycetota</taxon>
        <taxon>Actinomycetes</taxon>
        <taxon>Streptosporangiales</taxon>
        <taxon>Nocardiopsidaceae</taxon>
        <taxon>Streptomonospora</taxon>
    </lineage>
</organism>
<dbReference type="RefSeq" id="WP_184638377.1">
    <property type="nucleotide sequence ID" value="NZ_BAABKT010000038.1"/>
</dbReference>
<feature type="transmembrane region" description="Helical" evidence="2">
    <location>
        <begin position="360"/>
        <end position="383"/>
    </location>
</feature>
<sequence length="457" mass="48338">MVLHANPRAARRRSRVPTVVLRAAVILGSGSASFEMLRHLTERLPVMTTPRRVSTRVQPIAVRDVLRLLVAALRLPAETDRTFDIGGPDVLTCARMVQRFARLARLRPRLIVPVPVLTPGLSSLWVGLVTPVPGAVARPLIESLRNEATCGENDLAGLLGDDDRLGYDQAVELALSRVREAEVDTRWSSAAWACERRRGAGASGRPAAAPAVVAGAPGRAEPSRDAVRPTAGTVLPHCGRHRADPVSPAMTPHLRATPVRRVGAGQRQCRPRRHPHRRRERARAAAPSPVSAVGPAGRGASAREEYSMTHEPTPSRAAVKGHPVHPMLVALPIGLIVAALAADIGYVAEGSPAWASAGVWLVGGGLFSGLAAAVPGLVDFIGVRKIRKSAAALRHGAANGVVLVLLLVTFLLRIPDPEGAVLPTGLMLTALSTAILGYAGWLGGELSFRRMFGVDPS</sequence>
<protein>
    <submittedName>
        <fullName evidence="4">Putative membrane protein</fullName>
    </submittedName>
</protein>
<name>A0A841EIW0_9ACTN</name>
<keyword evidence="5" id="KW-1185">Reference proteome</keyword>
<feature type="transmembrane region" description="Helical" evidence="2">
    <location>
        <begin position="420"/>
        <end position="441"/>
    </location>
</feature>
<feature type="compositionally biased region" description="Basic residues" evidence="1">
    <location>
        <begin position="269"/>
        <end position="281"/>
    </location>
</feature>
<feature type="domain" description="DUF2231" evidence="3">
    <location>
        <begin position="321"/>
        <end position="455"/>
    </location>
</feature>
<dbReference type="Pfam" id="PF09990">
    <property type="entry name" value="DUF2231"/>
    <property type="match status" value="1"/>
</dbReference>
<accession>A0A841EIW0</accession>
<dbReference type="AlphaFoldDB" id="A0A841EIW0"/>
<evidence type="ECO:0000256" key="2">
    <source>
        <dbReference type="SAM" id="Phobius"/>
    </source>
</evidence>
<proteinExistence type="predicted"/>
<keyword evidence="2" id="KW-1133">Transmembrane helix</keyword>
<keyword evidence="2" id="KW-0472">Membrane</keyword>
<evidence type="ECO:0000313" key="4">
    <source>
        <dbReference type="EMBL" id="MBB6000748.1"/>
    </source>
</evidence>
<comment type="caution">
    <text evidence="4">The sequence shown here is derived from an EMBL/GenBank/DDBJ whole genome shotgun (WGS) entry which is preliminary data.</text>
</comment>
<evidence type="ECO:0000313" key="5">
    <source>
        <dbReference type="Proteomes" id="UP000578077"/>
    </source>
</evidence>
<reference evidence="4 5" key="1">
    <citation type="submission" date="2020-08" db="EMBL/GenBank/DDBJ databases">
        <title>Sequencing the genomes of 1000 actinobacteria strains.</title>
        <authorList>
            <person name="Klenk H.-P."/>
        </authorList>
    </citation>
    <scope>NUCLEOTIDE SEQUENCE [LARGE SCALE GENOMIC DNA]</scope>
    <source>
        <strain evidence="4 5">DSM 44593</strain>
    </source>
</reference>
<feature type="transmembrane region" description="Helical" evidence="2">
    <location>
        <begin position="395"/>
        <end position="414"/>
    </location>
</feature>
<feature type="region of interest" description="Disordered" evidence="1">
    <location>
        <begin position="212"/>
        <end position="306"/>
    </location>
</feature>
<feature type="compositionally biased region" description="Low complexity" evidence="1">
    <location>
        <begin position="284"/>
        <end position="295"/>
    </location>
</feature>
<feature type="transmembrane region" description="Helical" evidence="2">
    <location>
        <begin position="328"/>
        <end position="348"/>
    </location>
</feature>
<dbReference type="InterPro" id="IPR036291">
    <property type="entry name" value="NAD(P)-bd_dom_sf"/>
</dbReference>